<feature type="compositionally biased region" description="Basic and acidic residues" evidence="1">
    <location>
        <begin position="219"/>
        <end position="235"/>
    </location>
</feature>
<organism evidence="2 3">
    <name type="scientific">Hominifimenecus microfluidus</name>
    <dbReference type="NCBI Taxonomy" id="2885348"/>
    <lineage>
        <taxon>Bacteria</taxon>
        <taxon>Bacillati</taxon>
        <taxon>Bacillota</taxon>
        <taxon>Clostridia</taxon>
        <taxon>Lachnospirales</taxon>
        <taxon>Lachnospiraceae</taxon>
        <taxon>Hominifimenecus</taxon>
    </lineage>
</organism>
<dbReference type="AlphaFoldDB" id="A0AAE3JHD7"/>
<dbReference type="RefSeq" id="WP_308454276.1">
    <property type="nucleotide sequence ID" value="NZ_JAJEQR010000039.1"/>
</dbReference>
<feature type="compositionally biased region" description="Basic and acidic residues" evidence="1">
    <location>
        <begin position="177"/>
        <end position="198"/>
    </location>
</feature>
<reference evidence="2" key="1">
    <citation type="submission" date="2021-10" db="EMBL/GenBank/DDBJ databases">
        <title>Anaerobic single-cell dispensing facilitates the cultivation of human gut bacteria.</title>
        <authorList>
            <person name="Afrizal A."/>
        </authorList>
    </citation>
    <scope>NUCLEOTIDE SEQUENCE</scope>
    <source>
        <strain evidence="2">CLA-AA-H215</strain>
    </source>
</reference>
<feature type="region of interest" description="Disordered" evidence="1">
    <location>
        <begin position="119"/>
        <end position="275"/>
    </location>
</feature>
<feature type="compositionally biased region" description="Acidic residues" evidence="1">
    <location>
        <begin position="236"/>
        <end position="254"/>
    </location>
</feature>
<feature type="compositionally biased region" description="Basic and acidic residues" evidence="1">
    <location>
        <begin position="119"/>
        <end position="170"/>
    </location>
</feature>
<gene>
    <name evidence="2" type="ORF">LKD81_12420</name>
</gene>
<accession>A0AAE3JHD7</accession>
<evidence type="ECO:0000256" key="1">
    <source>
        <dbReference type="SAM" id="MobiDB-lite"/>
    </source>
</evidence>
<evidence type="ECO:0000313" key="2">
    <source>
        <dbReference type="EMBL" id="MCC2231791.1"/>
    </source>
</evidence>
<sequence length="397" mass="47485">MGEYRRFVSYLYEYRNEKKEKIAGAVRVDCRGVRTQIRVDVRESQSPGQAVLLGYGVPEQPLGMVLRNAGAGGESYMWRQESGQPEFAVYSGLEIRYEDSAFCLRTFWDDRIAEAEERARKEQREKEEAEQIEKEKKEQAEKAEAEQREKEEPEKREKREEEEQKKKEPEQREEEEERKKKEPEQREEEEGRKKKEPEQREEEEERKKKEPEQREEEEERKKKEPEQRETGKPEQEVADEEESAEPEQSVVEEEKEVREQREEENAEQRTPEEVLHMLSFEEVPMEEPRLTWEELSRIYPSVRPFGDADSWEVLRIRLQDIGRLPREYWGWGSCPFVEMAYQDHGSLLLLRDPESEQSYLGVPGTLPLQEFKVAELFGFRWHREGRETGYYLARIKL</sequence>
<comment type="caution">
    <text evidence="2">The sequence shown here is derived from an EMBL/GenBank/DDBJ whole genome shotgun (WGS) entry which is preliminary data.</text>
</comment>
<proteinExistence type="predicted"/>
<evidence type="ECO:0000313" key="3">
    <source>
        <dbReference type="Proteomes" id="UP001198182"/>
    </source>
</evidence>
<dbReference type="EMBL" id="JAJEQR010000039">
    <property type="protein sequence ID" value="MCC2231791.1"/>
    <property type="molecule type" value="Genomic_DNA"/>
</dbReference>
<feature type="compositionally biased region" description="Basic and acidic residues" evidence="1">
    <location>
        <begin position="255"/>
        <end position="275"/>
    </location>
</feature>
<dbReference type="Proteomes" id="UP001198182">
    <property type="component" value="Unassembled WGS sequence"/>
</dbReference>
<keyword evidence="3" id="KW-1185">Reference proteome</keyword>
<protein>
    <submittedName>
        <fullName evidence="2">Uncharacterized protein</fullName>
    </submittedName>
</protein>
<name>A0AAE3JHD7_9FIRM</name>